<dbReference type="Pfam" id="PF03780">
    <property type="entry name" value="Asp23"/>
    <property type="match status" value="1"/>
</dbReference>
<protein>
    <submittedName>
        <fullName evidence="2">Asp23/Gls24 family envelope stress response protein</fullName>
    </submittedName>
</protein>
<dbReference type="InterPro" id="IPR005531">
    <property type="entry name" value="Asp23"/>
</dbReference>
<evidence type="ECO:0000313" key="3">
    <source>
        <dbReference type="Proteomes" id="UP000724149"/>
    </source>
</evidence>
<dbReference type="EMBL" id="JACSNR010000001">
    <property type="protein sequence ID" value="MBM6922090.1"/>
    <property type="molecule type" value="Genomic_DNA"/>
</dbReference>
<dbReference type="PANTHER" id="PTHR34297">
    <property type="entry name" value="HYPOTHETICAL CYTOSOLIC PROTEIN-RELATED"/>
    <property type="match status" value="1"/>
</dbReference>
<evidence type="ECO:0000256" key="1">
    <source>
        <dbReference type="ARBA" id="ARBA00005721"/>
    </source>
</evidence>
<gene>
    <name evidence="2" type="ORF">H9X81_00050</name>
</gene>
<keyword evidence="3" id="KW-1185">Reference proteome</keyword>
<dbReference type="PANTHER" id="PTHR34297:SF2">
    <property type="entry name" value="ASP23_GLS24 FAMILY ENVELOPE STRESS RESPONSE PROTEIN"/>
    <property type="match status" value="1"/>
</dbReference>
<name>A0ABS2GI05_9FIRM</name>
<dbReference type="Proteomes" id="UP000724149">
    <property type="component" value="Unassembled WGS sequence"/>
</dbReference>
<evidence type="ECO:0000313" key="2">
    <source>
        <dbReference type="EMBL" id="MBM6922090.1"/>
    </source>
</evidence>
<organism evidence="2 3">
    <name type="scientific">Hydrogenoanaerobacterium saccharovorans</name>
    <dbReference type="NCBI Taxonomy" id="474960"/>
    <lineage>
        <taxon>Bacteria</taxon>
        <taxon>Bacillati</taxon>
        <taxon>Bacillota</taxon>
        <taxon>Clostridia</taxon>
        <taxon>Eubacteriales</taxon>
        <taxon>Oscillospiraceae</taxon>
        <taxon>Hydrogenoanaerobacterium</taxon>
    </lineage>
</organism>
<reference evidence="2 3" key="1">
    <citation type="journal article" date="2021" name="Sci. Rep.">
        <title>The distribution of antibiotic resistance genes in chicken gut microbiota commensals.</title>
        <authorList>
            <person name="Juricova H."/>
            <person name="Matiasovicova J."/>
            <person name="Kubasova T."/>
            <person name="Cejkova D."/>
            <person name="Rychlik I."/>
        </authorList>
    </citation>
    <scope>NUCLEOTIDE SEQUENCE [LARGE SCALE GENOMIC DNA]</scope>
    <source>
        <strain evidence="2 3">An564</strain>
    </source>
</reference>
<comment type="similarity">
    <text evidence="1">Belongs to the asp23 family.</text>
</comment>
<accession>A0ABS2GI05</accession>
<sequence>MLKLENHLGVIEISEEYFANLIGHAVSECFGVAGMVSSGAVQGLRSALTKEEFTDKGVSVKAVNGSLVVDLHIAVTYGLNIATTVRSIVGKVRYVTEKATGLQVAKVNVFVDEMI</sequence>
<proteinExistence type="inferred from homology"/>
<dbReference type="RefSeq" id="WP_177504306.1">
    <property type="nucleotide sequence ID" value="NZ_JACSNR010000001.1"/>
</dbReference>
<comment type="caution">
    <text evidence="2">The sequence shown here is derived from an EMBL/GenBank/DDBJ whole genome shotgun (WGS) entry which is preliminary data.</text>
</comment>